<evidence type="ECO:0000313" key="2">
    <source>
        <dbReference type="Proteomes" id="UP001231649"/>
    </source>
</evidence>
<reference evidence="1" key="1">
    <citation type="submission" date="2023-03" db="EMBL/GenBank/DDBJ databases">
        <title>Chromosome-level genomes of two armyworms, Mythimna separata and Mythimna loreyi, provide insights into the biosynthesis and reception of sex pheromones.</title>
        <authorList>
            <person name="Zhao H."/>
        </authorList>
    </citation>
    <scope>NUCLEOTIDE SEQUENCE</scope>
    <source>
        <strain evidence="1">BeijingLab</strain>
    </source>
</reference>
<keyword evidence="2" id="KW-1185">Reference proteome</keyword>
<dbReference type="EMBL" id="CM056790">
    <property type="protein sequence ID" value="KAJ8723415.1"/>
    <property type="molecule type" value="Genomic_DNA"/>
</dbReference>
<protein>
    <submittedName>
        <fullName evidence="1">Uncharacterized protein</fullName>
    </submittedName>
</protein>
<proteinExistence type="predicted"/>
<name>A0ACC2QV20_9NEOP</name>
<accession>A0ACC2QV20</accession>
<gene>
    <name evidence="1" type="ORF">PYW08_003327</name>
</gene>
<dbReference type="Proteomes" id="UP001231649">
    <property type="component" value="Chromosome 14"/>
</dbReference>
<evidence type="ECO:0000313" key="1">
    <source>
        <dbReference type="EMBL" id="KAJ8723415.1"/>
    </source>
</evidence>
<comment type="caution">
    <text evidence="1">The sequence shown here is derived from an EMBL/GenBank/DDBJ whole genome shotgun (WGS) entry which is preliminary data.</text>
</comment>
<sequence>MTSNIEIEELLVYQRELLDNLKNAEKNYKKSPKDRIKRSYLETRLETLEELWNNFKDGHKRTILKLSKDDDKEDSYFEENMYEQFEETYIQYKSSLKEALQPFLDSSKLQFPTCSQISTPIDGTPTPFNYDVKLPRIQIPTFSGKYEDWQSFYDLFCSLIHSNKFLSPVQKLQYLKSNLSGEPEVLLRNYSITNANYEEAWNELEKRYNNKRYNTNEILRKLFTQKSIQIAATSSIKQLLDTTSTCLKALKNMDVNIEAWDLIINYLVLSKLDSESVKEWEQHLSMNNNEMPTWPELRDFLSARFRSLEMMDGHKPKVVQAKPVVKPKTFHSNIIKEEKKHEVKCALCNEGHYVYHCKKFGDMATKERQDFVQRSKLCFNCLAPSHSVVRCRQSACCRKCGRRHHSLLHFERGVNTEKVSEDESTSTGTVTETQRGKPNTLSNDTHVVTNFSTENFHTNNVLLATAQVLVDSRNGCNYILRALLDQGSQASFVTEATVQLLNLTRKSVSGWVSGVGEEQTRIKHMVSLTVKSRYNSQAFVRVNAYVLRSLTTLLPNTNLNTPEWSDMANLELADPGFATPGRIDILLGAEIYSDVMLDGVIKHPRSKLLAQNTILGWVLSGRMTQESISARGHVTSLHVQHKEDDLLKLFWEVENEPNIIQKRQSEEERRCEEFYEATTIRDENGRFVVRLPFKKEIPECQNGRSVKIAAKRFEYLEKNLAKNNKLREEYHKVINEYLQLNHMVEVDSTDINNPTAVYLPHHAVTRDDKDTTKLRVVFDASCKGINDVSLNDDLLIGPKLQLDLRHLLMKWRVHKICITADIIKMYRMIRIAEEDTNYQRILWRFKENEPVKHFKLLRLTFGTACAPYLAVKSLQRLADDEKVKYPVAAKITMNDFYMDDLMTGCETEDEAIIIYNEMNKLMNSAGFDLQKWSSNNENVLKYIGEHKRIDHEVPLKLNSLVKVLGVTWNRLTDNFEYTINLPEPKESITKRQILSEVAKLYDPLGWIAPVIVVAKMIIQKLWRSGLEWDEVVHGELLEEWLHYRENLTHIKEVSIPRWLHHSATARTELHVFADASQLAYGAAVYMRVVEESGVYVSLISAKTRVAPIEKQLSIPRLELCGAALAAKLIFEISQVMHIPKTNLYAWTDSTIVLAWLKGGSSRWATFVSNRVSEILNILDYDQWRHVATEVNPADCASRGLQGSDLLNNTLWWNGPDWLSSQHIPMSTDDYIEDTREEERVKVLNASINTEEEFIWAKFSNLTKMLRIISYCRRMINLKLPKGIRQIFTKHVTLKEITETLEMCIRQVQGKEYIPEIKQLKSNGCVPRRSKLRSLCPILDENGILRVSGRIQQSQVPYDTQHPIILPAKNHLSRLIIKDAHKVTMHGGPQIMQNYLRSKYWIQRAKDETKRCYRECVTCTRYSAKNTTQLMGQLPEVRVKPNKPFRSTGVDYAGPINIRFSPGRGAKSYKGYICLFVCMVTRAIHLEAVTDLTAKGFISAFRRFTARRGHCRDLYSDNGTNFVGADKQLREMFDKAKSLIPSEIAQLLTLEHTTWHFIPPHAPNFGGLWEAGVRSTKTHLKRVIGDTTLTYEELSTVLAQVEACLNSRPISVLSDDLNDPLPLTPGHFLVGEPLLNLADENYAQPNITYHERWRLTQKMVNDFWNRWHKEYLVNLNHRHKWNTKKAEPEIDDVAILREDNIPPSKWIMGRIVQKHVGPDNITRVVSIKCKNGIFKRPVSKICIINKSNSI</sequence>
<organism evidence="1 2">
    <name type="scientific">Mythimna loreyi</name>
    <dbReference type="NCBI Taxonomy" id="667449"/>
    <lineage>
        <taxon>Eukaryota</taxon>
        <taxon>Metazoa</taxon>
        <taxon>Ecdysozoa</taxon>
        <taxon>Arthropoda</taxon>
        <taxon>Hexapoda</taxon>
        <taxon>Insecta</taxon>
        <taxon>Pterygota</taxon>
        <taxon>Neoptera</taxon>
        <taxon>Endopterygota</taxon>
        <taxon>Lepidoptera</taxon>
        <taxon>Glossata</taxon>
        <taxon>Ditrysia</taxon>
        <taxon>Noctuoidea</taxon>
        <taxon>Noctuidae</taxon>
        <taxon>Noctuinae</taxon>
        <taxon>Hadenini</taxon>
        <taxon>Mythimna</taxon>
    </lineage>
</organism>